<gene>
    <name evidence="3" type="ORF">GCM10007857_87210</name>
</gene>
<feature type="transmembrane region" description="Helical" evidence="2">
    <location>
        <begin position="49"/>
        <end position="69"/>
    </location>
</feature>
<keyword evidence="4" id="KW-1185">Reference proteome</keyword>
<evidence type="ECO:0000256" key="2">
    <source>
        <dbReference type="SAM" id="Phobius"/>
    </source>
</evidence>
<protein>
    <recommendedName>
        <fullName evidence="5">DUF3302 domain-containing protein</fullName>
    </recommendedName>
</protein>
<feature type="transmembrane region" description="Helical" evidence="2">
    <location>
        <begin position="6"/>
        <end position="28"/>
    </location>
</feature>
<dbReference type="EMBL" id="BSOW01000061">
    <property type="protein sequence ID" value="GLR92003.1"/>
    <property type="molecule type" value="Genomic_DNA"/>
</dbReference>
<evidence type="ECO:0008006" key="5">
    <source>
        <dbReference type="Google" id="ProtNLM"/>
    </source>
</evidence>
<feature type="region of interest" description="Disordered" evidence="1">
    <location>
        <begin position="114"/>
        <end position="158"/>
    </location>
</feature>
<evidence type="ECO:0000313" key="3">
    <source>
        <dbReference type="EMBL" id="GLR92003.1"/>
    </source>
</evidence>
<evidence type="ECO:0000313" key="4">
    <source>
        <dbReference type="Proteomes" id="UP001156905"/>
    </source>
</evidence>
<dbReference type="Proteomes" id="UP001156905">
    <property type="component" value="Unassembled WGS sequence"/>
</dbReference>
<dbReference type="InterPro" id="IPR011223">
    <property type="entry name" value="UCP028770"/>
</dbReference>
<keyword evidence="2" id="KW-0812">Transmembrane</keyword>
<proteinExistence type="predicted"/>
<reference evidence="4" key="1">
    <citation type="journal article" date="2019" name="Int. J. Syst. Evol. Microbiol.">
        <title>The Global Catalogue of Microorganisms (GCM) 10K type strain sequencing project: providing services to taxonomists for standard genome sequencing and annotation.</title>
        <authorList>
            <consortium name="The Broad Institute Genomics Platform"/>
            <consortium name="The Broad Institute Genome Sequencing Center for Infectious Disease"/>
            <person name="Wu L."/>
            <person name="Ma J."/>
        </authorList>
    </citation>
    <scope>NUCLEOTIDE SEQUENCE [LARGE SCALE GENOMIC DNA]</scope>
    <source>
        <strain evidence="4">NBRC 102520</strain>
    </source>
</reference>
<sequence length="158" mass="17639">MEDPFLNYFALGLLFFVVIVLVYGIIAIHDIPARIAHARHHPHQDAIHAAGWISLFMLHLLWPFLWIWAMMYRPDRGWGFGQKPGGPASPQEAVAELEELRRRMAEVEAKVLNDDRAGHLSKGQHRPAIDSPGSFGSAVEENAPTTEVAAAESRGARR</sequence>
<keyword evidence="2" id="KW-1133">Transmembrane helix</keyword>
<organism evidence="3 4">
    <name type="scientific">Bradyrhizobium iriomotense</name>
    <dbReference type="NCBI Taxonomy" id="441950"/>
    <lineage>
        <taxon>Bacteria</taxon>
        <taxon>Pseudomonadati</taxon>
        <taxon>Pseudomonadota</taxon>
        <taxon>Alphaproteobacteria</taxon>
        <taxon>Hyphomicrobiales</taxon>
        <taxon>Nitrobacteraceae</taxon>
        <taxon>Bradyrhizobium</taxon>
    </lineage>
</organism>
<dbReference type="Pfam" id="PF11742">
    <property type="entry name" value="DUF3302"/>
    <property type="match status" value="1"/>
</dbReference>
<keyword evidence="2" id="KW-0472">Membrane</keyword>
<name>A0ABQ6BIQ6_9BRAD</name>
<comment type="caution">
    <text evidence="3">The sequence shown here is derived from an EMBL/GenBank/DDBJ whole genome shotgun (WGS) entry which is preliminary data.</text>
</comment>
<accession>A0ABQ6BIQ6</accession>
<evidence type="ECO:0000256" key="1">
    <source>
        <dbReference type="SAM" id="MobiDB-lite"/>
    </source>
</evidence>